<dbReference type="GO" id="GO:0003723">
    <property type="term" value="F:RNA binding"/>
    <property type="evidence" value="ECO:0007669"/>
    <property type="project" value="InterPro"/>
</dbReference>
<name>A0A0R0CIC0_9GAMM</name>
<dbReference type="STRING" id="344882.ABB29_09815"/>
<dbReference type="InterPro" id="IPR016191">
    <property type="entry name" value="Ribonuclease/ribotoxin"/>
</dbReference>
<dbReference type="EMBL" id="LDJL01000011">
    <property type="protein sequence ID" value="KRG69179.1"/>
    <property type="molecule type" value="Genomic_DNA"/>
</dbReference>
<accession>A0A0R0CIC0</accession>
<evidence type="ECO:0000256" key="2">
    <source>
        <dbReference type="ARBA" id="ARBA00022801"/>
    </source>
</evidence>
<protein>
    <submittedName>
        <fullName evidence="3">Ribonuclease</fullName>
    </submittedName>
</protein>
<evidence type="ECO:0000313" key="3">
    <source>
        <dbReference type="EMBL" id="KRG69179.1"/>
    </source>
</evidence>
<dbReference type="AlphaFoldDB" id="A0A0R0CIC0"/>
<dbReference type="GO" id="GO:0016787">
    <property type="term" value="F:hydrolase activity"/>
    <property type="evidence" value="ECO:0007669"/>
    <property type="project" value="UniProtKB-KW"/>
</dbReference>
<sequence length="130" mass="14263">MVADAATPAAARVEDGRVVAPLALPDVSQTSPEAASLPAFLPAEARQTLQLIARGGPFPHRQDGSVFANREARLPARPRGYYHEYTVDTPGLDHRGTRRIVTGGQPPEVYYYTDDHYESFRSFQPTGTRP</sequence>
<gene>
    <name evidence="3" type="ORF">ABB29_09815</name>
</gene>
<dbReference type="GO" id="GO:0004521">
    <property type="term" value="F:RNA endonuclease activity"/>
    <property type="evidence" value="ECO:0007669"/>
    <property type="project" value="InterPro"/>
</dbReference>
<reference evidence="3 4" key="1">
    <citation type="submission" date="2015-05" db="EMBL/GenBank/DDBJ databases">
        <title>Genome sequencing and analysis of members of genus Stenotrophomonas.</title>
        <authorList>
            <person name="Patil P.P."/>
            <person name="Midha S."/>
            <person name="Patil P.B."/>
        </authorList>
    </citation>
    <scope>NUCLEOTIDE SEQUENCE [LARGE SCALE GENOMIC DNA]</scope>
    <source>
        <strain evidence="3 4">DSM 21858</strain>
    </source>
</reference>
<keyword evidence="2" id="KW-0378">Hydrolase</keyword>
<dbReference type="OrthoDB" id="5326845at2"/>
<organism evidence="3 4">
    <name type="scientific">Pseudoxanthomonas dokdonensis</name>
    <dbReference type="NCBI Taxonomy" id="344882"/>
    <lineage>
        <taxon>Bacteria</taxon>
        <taxon>Pseudomonadati</taxon>
        <taxon>Pseudomonadota</taxon>
        <taxon>Gammaproteobacteria</taxon>
        <taxon>Lysobacterales</taxon>
        <taxon>Lysobacteraceae</taxon>
        <taxon>Pseudoxanthomonas</taxon>
    </lineage>
</organism>
<dbReference type="SUPFAM" id="SSF53933">
    <property type="entry name" value="Microbial ribonucleases"/>
    <property type="match status" value="1"/>
</dbReference>
<dbReference type="Gene3D" id="3.10.450.30">
    <property type="entry name" value="Microbial ribonucleases"/>
    <property type="match status" value="1"/>
</dbReference>
<dbReference type="InterPro" id="IPR000026">
    <property type="entry name" value="N1-like"/>
</dbReference>
<keyword evidence="4" id="KW-1185">Reference proteome</keyword>
<comment type="caution">
    <text evidence="3">The sequence shown here is derived from an EMBL/GenBank/DDBJ whole genome shotgun (WGS) entry which is preliminary data.</text>
</comment>
<evidence type="ECO:0000313" key="4">
    <source>
        <dbReference type="Proteomes" id="UP000052052"/>
    </source>
</evidence>
<evidence type="ECO:0000256" key="1">
    <source>
        <dbReference type="ARBA" id="ARBA00022722"/>
    </source>
</evidence>
<keyword evidence="1" id="KW-0540">Nuclease</keyword>
<dbReference type="PATRIC" id="fig|344882.3.peg.331"/>
<dbReference type="Pfam" id="PF00545">
    <property type="entry name" value="Ribonuclease"/>
    <property type="match status" value="1"/>
</dbReference>
<proteinExistence type="predicted"/>
<dbReference type="Proteomes" id="UP000052052">
    <property type="component" value="Unassembled WGS sequence"/>
</dbReference>